<dbReference type="RefSeq" id="WP_034569108.1">
    <property type="nucleotide sequence ID" value="NZ_JQBS01000035.1"/>
</dbReference>
<proteinExistence type="predicted"/>
<dbReference type="EMBL" id="JQBS01000035">
    <property type="protein sequence ID" value="KRN54593.1"/>
    <property type="molecule type" value="Genomic_DNA"/>
</dbReference>
<dbReference type="Proteomes" id="UP000051658">
    <property type="component" value="Unassembled WGS sequence"/>
</dbReference>
<dbReference type="AlphaFoldDB" id="A0A0R2HP11"/>
<name>A0A0R2HP11_CARDV</name>
<accession>A0A0R2HP11</accession>
<evidence type="ECO:0000313" key="2">
    <source>
        <dbReference type="Proteomes" id="UP000051658"/>
    </source>
</evidence>
<evidence type="ECO:0000313" key="1">
    <source>
        <dbReference type="EMBL" id="KRN54593.1"/>
    </source>
</evidence>
<keyword evidence="2" id="KW-1185">Reference proteome</keyword>
<comment type="caution">
    <text evidence="1">The sequence shown here is derived from an EMBL/GenBank/DDBJ whole genome shotgun (WGS) entry which is preliminary data.</text>
</comment>
<reference evidence="1 2" key="1">
    <citation type="journal article" date="2015" name="Genome Announc.">
        <title>Expanding the biotechnology potential of lactobacilli through comparative genomics of 213 strains and associated genera.</title>
        <authorList>
            <person name="Sun Z."/>
            <person name="Harris H.M."/>
            <person name="McCann A."/>
            <person name="Guo C."/>
            <person name="Argimon S."/>
            <person name="Zhang W."/>
            <person name="Yang X."/>
            <person name="Jeffery I.B."/>
            <person name="Cooney J.C."/>
            <person name="Kagawa T.F."/>
            <person name="Liu W."/>
            <person name="Song Y."/>
            <person name="Salvetti E."/>
            <person name="Wrobel A."/>
            <person name="Rasinkangas P."/>
            <person name="Parkhill J."/>
            <person name="Rea M.C."/>
            <person name="O'Sullivan O."/>
            <person name="Ritari J."/>
            <person name="Douillard F.P."/>
            <person name="Paul Ross R."/>
            <person name="Yang R."/>
            <person name="Briner A.E."/>
            <person name="Felis G.E."/>
            <person name="de Vos W.M."/>
            <person name="Barrangou R."/>
            <person name="Klaenhammer T.R."/>
            <person name="Caufield P.W."/>
            <person name="Cui Y."/>
            <person name="Zhang H."/>
            <person name="O'Toole P.W."/>
        </authorList>
    </citation>
    <scope>NUCLEOTIDE SEQUENCE [LARGE SCALE GENOMIC DNA]</scope>
    <source>
        <strain evidence="1 2">DSM 20623</strain>
    </source>
</reference>
<dbReference type="GeneID" id="89589168"/>
<organism evidence="1 2">
    <name type="scientific">Carnobacterium divergens DSM 20623</name>
    <dbReference type="NCBI Taxonomy" id="1449336"/>
    <lineage>
        <taxon>Bacteria</taxon>
        <taxon>Bacillati</taxon>
        <taxon>Bacillota</taxon>
        <taxon>Bacilli</taxon>
        <taxon>Lactobacillales</taxon>
        <taxon>Carnobacteriaceae</taxon>
        <taxon>Carnobacterium</taxon>
    </lineage>
</organism>
<gene>
    <name evidence="1" type="ORF">IV74_GL002177</name>
</gene>
<dbReference type="PATRIC" id="fig|1449336.4.peg.2215"/>
<protein>
    <submittedName>
        <fullName evidence="1">Uncharacterized protein</fullName>
    </submittedName>
</protein>
<sequence>MTELDYRKNSNKVFAINYIENNDINNIVVGDECLVAKVNNQTKVYTIPKNQQSIIRIIDHLHKLDV</sequence>